<feature type="compositionally biased region" description="Polar residues" evidence="2">
    <location>
        <begin position="473"/>
        <end position="483"/>
    </location>
</feature>
<comment type="caution">
    <text evidence="3">The sequence shown here is derived from an EMBL/GenBank/DDBJ whole genome shotgun (WGS) entry which is preliminary data.</text>
</comment>
<proteinExistence type="predicted"/>
<evidence type="ECO:0000256" key="2">
    <source>
        <dbReference type="SAM" id="MobiDB-lite"/>
    </source>
</evidence>
<feature type="region of interest" description="Disordered" evidence="2">
    <location>
        <begin position="1"/>
        <end position="52"/>
    </location>
</feature>
<gene>
    <name evidence="3" type="ORF">DFH94DRAFT_710416</name>
</gene>
<feature type="coiled-coil region" evidence="1">
    <location>
        <begin position="506"/>
        <end position="533"/>
    </location>
</feature>
<feature type="compositionally biased region" description="Low complexity" evidence="2">
    <location>
        <begin position="118"/>
        <end position="134"/>
    </location>
</feature>
<feature type="compositionally biased region" description="Polar residues" evidence="2">
    <location>
        <begin position="349"/>
        <end position="367"/>
    </location>
</feature>
<feature type="compositionally biased region" description="Low complexity" evidence="2">
    <location>
        <begin position="80"/>
        <end position="109"/>
    </location>
</feature>
<feature type="compositionally biased region" description="Pro residues" evidence="2">
    <location>
        <begin position="135"/>
        <end position="144"/>
    </location>
</feature>
<keyword evidence="4" id="KW-1185">Reference proteome</keyword>
<feature type="region of interest" description="Disordered" evidence="2">
    <location>
        <begin position="426"/>
        <end position="500"/>
    </location>
</feature>
<evidence type="ECO:0000256" key="1">
    <source>
        <dbReference type="SAM" id="Coils"/>
    </source>
</evidence>
<sequence>MQVDGVHALPAGDDEDDGSLFGSPPPSPARGRSPQLALPAGPGPTENVGTIALPGSHYCSELAIDPAVLLFNRPLPQRNPDTPTVTSTPTLTPTPTPTHFTPPSTLSTPHRPATSRGASRAPRNPRNGRARSATPHPPTPPIHFPDPDEPLPPNFLRSQQALLGHAGLIGGLDPSTLSTRHHRGTTSQNPIIVENELDPPPLGKGDTYSLDSSLLPSPPSEEVVSSLVKQRNIFPVLESLLRLLSGTGVSSLSPAVTPSCLPTPSDSNAFSKECGVAPKRRRLNSVPAGAADWDVPYPFQQGEGPTQYHLRWEKERLRQLLSQLAVVVKGAKRSAAARTYLQQHADLWSSINPPMPQGQTSDQQQPTGVSFFEHDVPACPSYVEDVAPVPTVSETPRQRLQTPAAAPQTAPLDLVTSLLYNSMPRVSSPSNLTSSSSSDSLLHHPPCPSSRVTTYPMSSRASSAALMQGPAASATTPTEQIVSLSDPRRQNQGPPSGKALNKQEIIQRAKYRRRQLETELEKAKVELWETTIEQGVLNHLMKDHGCL</sequence>
<organism evidence="3 4">
    <name type="scientific">Russula ochroleuca</name>
    <dbReference type="NCBI Taxonomy" id="152965"/>
    <lineage>
        <taxon>Eukaryota</taxon>
        <taxon>Fungi</taxon>
        <taxon>Dikarya</taxon>
        <taxon>Basidiomycota</taxon>
        <taxon>Agaricomycotina</taxon>
        <taxon>Agaricomycetes</taxon>
        <taxon>Russulales</taxon>
        <taxon>Russulaceae</taxon>
        <taxon>Russula</taxon>
    </lineage>
</organism>
<evidence type="ECO:0000313" key="3">
    <source>
        <dbReference type="EMBL" id="KAF8486090.1"/>
    </source>
</evidence>
<dbReference type="Proteomes" id="UP000759537">
    <property type="component" value="Unassembled WGS sequence"/>
</dbReference>
<feature type="region of interest" description="Disordered" evidence="2">
    <location>
        <begin position="348"/>
        <end position="367"/>
    </location>
</feature>
<dbReference type="AlphaFoldDB" id="A0A9P5TD44"/>
<reference evidence="3" key="1">
    <citation type="submission" date="2019-10" db="EMBL/GenBank/DDBJ databases">
        <authorList>
            <consortium name="DOE Joint Genome Institute"/>
            <person name="Kuo A."/>
            <person name="Miyauchi S."/>
            <person name="Kiss E."/>
            <person name="Drula E."/>
            <person name="Kohler A."/>
            <person name="Sanchez-Garcia M."/>
            <person name="Andreopoulos B."/>
            <person name="Barry K.W."/>
            <person name="Bonito G."/>
            <person name="Buee M."/>
            <person name="Carver A."/>
            <person name="Chen C."/>
            <person name="Cichocki N."/>
            <person name="Clum A."/>
            <person name="Culley D."/>
            <person name="Crous P.W."/>
            <person name="Fauchery L."/>
            <person name="Girlanda M."/>
            <person name="Hayes R."/>
            <person name="Keri Z."/>
            <person name="LaButti K."/>
            <person name="Lipzen A."/>
            <person name="Lombard V."/>
            <person name="Magnuson J."/>
            <person name="Maillard F."/>
            <person name="Morin E."/>
            <person name="Murat C."/>
            <person name="Nolan M."/>
            <person name="Ohm R."/>
            <person name="Pangilinan J."/>
            <person name="Pereira M."/>
            <person name="Perotto S."/>
            <person name="Peter M."/>
            <person name="Riley R."/>
            <person name="Sitrit Y."/>
            <person name="Stielow B."/>
            <person name="Szollosi G."/>
            <person name="Zifcakova L."/>
            <person name="Stursova M."/>
            <person name="Spatafora J.W."/>
            <person name="Tedersoo L."/>
            <person name="Vaario L.-M."/>
            <person name="Yamada A."/>
            <person name="Yan M."/>
            <person name="Wang P."/>
            <person name="Xu J."/>
            <person name="Bruns T."/>
            <person name="Baldrian P."/>
            <person name="Vilgalys R."/>
            <person name="Henrissat B."/>
            <person name="Grigoriev I.V."/>
            <person name="Hibbett D."/>
            <person name="Nagy L.G."/>
            <person name="Martin F.M."/>
        </authorList>
    </citation>
    <scope>NUCLEOTIDE SEQUENCE</scope>
    <source>
        <strain evidence="3">Prilba</strain>
    </source>
</reference>
<dbReference type="EMBL" id="WHVB01000002">
    <property type="protein sequence ID" value="KAF8486090.1"/>
    <property type="molecule type" value="Genomic_DNA"/>
</dbReference>
<keyword evidence="1" id="KW-0175">Coiled coil</keyword>
<protein>
    <submittedName>
        <fullName evidence="3">Uncharacterized protein</fullName>
    </submittedName>
</protein>
<name>A0A9P5TD44_9AGAM</name>
<feature type="compositionally biased region" description="Low complexity" evidence="2">
    <location>
        <begin position="427"/>
        <end position="444"/>
    </location>
</feature>
<feature type="region of interest" description="Disordered" evidence="2">
    <location>
        <begin position="74"/>
        <end position="155"/>
    </location>
</feature>
<accession>A0A9P5TD44</accession>
<feature type="compositionally biased region" description="Polar residues" evidence="2">
    <location>
        <begin position="451"/>
        <end position="462"/>
    </location>
</feature>
<dbReference type="OrthoDB" id="3264780at2759"/>
<feature type="region of interest" description="Disordered" evidence="2">
    <location>
        <begin position="167"/>
        <end position="216"/>
    </location>
</feature>
<evidence type="ECO:0000313" key="4">
    <source>
        <dbReference type="Proteomes" id="UP000759537"/>
    </source>
</evidence>
<reference evidence="3" key="2">
    <citation type="journal article" date="2020" name="Nat. Commun.">
        <title>Large-scale genome sequencing of mycorrhizal fungi provides insights into the early evolution of symbiotic traits.</title>
        <authorList>
            <person name="Miyauchi S."/>
            <person name="Kiss E."/>
            <person name="Kuo A."/>
            <person name="Drula E."/>
            <person name="Kohler A."/>
            <person name="Sanchez-Garcia M."/>
            <person name="Morin E."/>
            <person name="Andreopoulos B."/>
            <person name="Barry K.W."/>
            <person name="Bonito G."/>
            <person name="Buee M."/>
            <person name="Carver A."/>
            <person name="Chen C."/>
            <person name="Cichocki N."/>
            <person name="Clum A."/>
            <person name="Culley D."/>
            <person name="Crous P.W."/>
            <person name="Fauchery L."/>
            <person name="Girlanda M."/>
            <person name="Hayes R.D."/>
            <person name="Keri Z."/>
            <person name="LaButti K."/>
            <person name="Lipzen A."/>
            <person name="Lombard V."/>
            <person name="Magnuson J."/>
            <person name="Maillard F."/>
            <person name="Murat C."/>
            <person name="Nolan M."/>
            <person name="Ohm R.A."/>
            <person name="Pangilinan J."/>
            <person name="Pereira M.F."/>
            <person name="Perotto S."/>
            <person name="Peter M."/>
            <person name="Pfister S."/>
            <person name="Riley R."/>
            <person name="Sitrit Y."/>
            <person name="Stielow J.B."/>
            <person name="Szollosi G."/>
            <person name="Zifcakova L."/>
            <person name="Stursova M."/>
            <person name="Spatafora J.W."/>
            <person name="Tedersoo L."/>
            <person name="Vaario L.M."/>
            <person name="Yamada A."/>
            <person name="Yan M."/>
            <person name="Wang P."/>
            <person name="Xu J."/>
            <person name="Bruns T."/>
            <person name="Baldrian P."/>
            <person name="Vilgalys R."/>
            <person name="Dunand C."/>
            <person name="Henrissat B."/>
            <person name="Grigoriev I.V."/>
            <person name="Hibbett D."/>
            <person name="Nagy L.G."/>
            <person name="Martin F.M."/>
        </authorList>
    </citation>
    <scope>NUCLEOTIDE SEQUENCE</scope>
    <source>
        <strain evidence="3">Prilba</strain>
    </source>
</reference>